<evidence type="ECO:0000256" key="11">
    <source>
        <dbReference type="HAMAP-Rule" id="MF_01807"/>
    </source>
</evidence>
<dbReference type="Proteomes" id="UP001548189">
    <property type="component" value="Unassembled WGS sequence"/>
</dbReference>
<organism evidence="14 15">
    <name type="scientific">Aliikangiella maris</name>
    <dbReference type="NCBI Taxonomy" id="3162458"/>
    <lineage>
        <taxon>Bacteria</taxon>
        <taxon>Pseudomonadati</taxon>
        <taxon>Pseudomonadota</taxon>
        <taxon>Gammaproteobacteria</taxon>
        <taxon>Oceanospirillales</taxon>
        <taxon>Pleioneaceae</taxon>
        <taxon>Aliikangiella</taxon>
    </lineage>
</organism>
<keyword evidence="6 11" id="KW-0159">Chromosome partition</keyword>
<gene>
    <name evidence="11 14" type="primary">xerD</name>
    <name evidence="14" type="ORF">ABVT43_00110</name>
</gene>
<dbReference type="SUPFAM" id="SSF47823">
    <property type="entry name" value="lambda integrase-like, N-terminal domain"/>
    <property type="match status" value="1"/>
</dbReference>
<dbReference type="InterPro" id="IPR004107">
    <property type="entry name" value="Integrase_SAM-like_N"/>
</dbReference>
<dbReference type="InterPro" id="IPR010998">
    <property type="entry name" value="Integrase_recombinase_N"/>
</dbReference>
<comment type="subcellular location">
    <subcellularLocation>
        <location evidence="1 11">Cytoplasm</location>
    </subcellularLocation>
</comment>
<keyword evidence="5 11" id="KW-0132">Cell division</keyword>
<comment type="function">
    <text evidence="11">Site-specific tyrosine recombinase, which acts by catalyzing the cutting and rejoining of the recombining DNA molecules. The XerC-XerD complex is essential to convert dimers of the bacterial chromosome into monomers to permit their segregation at cell division. It also contributes to the segregational stability of plasmids.</text>
</comment>
<dbReference type="Pfam" id="PF00589">
    <property type="entry name" value="Phage_integrase"/>
    <property type="match status" value="1"/>
</dbReference>
<feature type="active site" evidence="11">
    <location>
        <position position="262"/>
    </location>
</feature>
<feature type="active site" evidence="11">
    <location>
        <position position="285"/>
    </location>
</feature>
<dbReference type="InterPro" id="IPR050090">
    <property type="entry name" value="Tyrosine_recombinase_XerCD"/>
</dbReference>
<dbReference type="EMBL" id="JBEVCJ010000001">
    <property type="protein sequence ID" value="MET1253518.1"/>
    <property type="molecule type" value="Genomic_DNA"/>
</dbReference>
<accession>A0ABV2BNI9</accession>
<evidence type="ECO:0000256" key="8">
    <source>
        <dbReference type="ARBA" id="ARBA00023125"/>
    </source>
</evidence>
<feature type="active site" evidence="11">
    <location>
        <position position="164"/>
    </location>
</feature>
<dbReference type="Gene3D" id="1.10.443.10">
    <property type="entry name" value="Intergrase catalytic core"/>
    <property type="match status" value="1"/>
</dbReference>
<dbReference type="InterPro" id="IPR002104">
    <property type="entry name" value="Integrase_catalytic"/>
</dbReference>
<evidence type="ECO:0000313" key="15">
    <source>
        <dbReference type="Proteomes" id="UP001548189"/>
    </source>
</evidence>
<protein>
    <recommendedName>
        <fullName evidence="3 11">Tyrosine recombinase XerD</fullName>
    </recommendedName>
</protein>
<evidence type="ECO:0000256" key="10">
    <source>
        <dbReference type="ARBA" id="ARBA00023306"/>
    </source>
</evidence>
<dbReference type="HAMAP" id="MF_01807">
    <property type="entry name" value="Recomb_XerD"/>
    <property type="match status" value="1"/>
</dbReference>
<dbReference type="RefSeq" id="WP_353873059.1">
    <property type="nucleotide sequence ID" value="NZ_JBEVCJ010000001.1"/>
</dbReference>
<evidence type="ECO:0000256" key="5">
    <source>
        <dbReference type="ARBA" id="ARBA00022618"/>
    </source>
</evidence>
<evidence type="ECO:0000256" key="2">
    <source>
        <dbReference type="ARBA" id="ARBA00010450"/>
    </source>
</evidence>
<dbReference type="Gene3D" id="1.10.150.130">
    <property type="match status" value="1"/>
</dbReference>
<dbReference type="NCBIfam" id="NF040815">
    <property type="entry name" value="recomb_XerA_Arch"/>
    <property type="match status" value="1"/>
</dbReference>
<feature type="active site" description="O-(3'-phospho-DNA)-tyrosine intermediate" evidence="11">
    <location>
        <position position="294"/>
    </location>
</feature>
<keyword evidence="7 11" id="KW-0229">DNA integration</keyword>
<dbReference type="InterPro" id="IPR013762">
    <property type="entry name" value="Integrase-like_cat_sf"/>
</dbReference>
<reference evidence="14 15" key="1">
    <citation type="submission" date="2024-06" db="EMBL/GenBank/DDBJ databases">
        <authorList>
            <person name="Li F."/>
        </authorList>
    </citation>
    <scope>NUCLEOTIDE SEQUENCE [LARGE SCALE GENOMIC DNA]</scope>
    <source>
        <strain evidence="14 15">GXAS 311</strain>
    </source>
</reference>
<feature type="active site" evidence="11">
    <location>
        <position position="188"/>
    </location>
</feature>
<proteinExistence type="inferred from homology"/>
<evidence type="ECO:0000259" key="12">
    <source>
        <dbReference type="PROSITE" id="PS51898"/>
    </source>
</evidence>
<evidence type="ECO:0000313" key="14">
    <source>
        <dbReference type="EMBL" id="MET1253518.1"/>
    </source>
</evidence>
<evidence type="ECO:0000256" key="1">
    <source>
        <dbReference type="ARBA" id="ARBA00004496"/>
    </source>
</evidence>
<keyword evidence="8 11" id="KW-0238">DNA-binding</keyword>
<dbReference type="PANTHER" id="PTHR30349">
    <property type="entry name" value="PHAGE INTEGRASE-RELATED"/>
    <property type="match status" value="1"/>
</dbReference>
<evidence type="ECO:0000256" key="7">
    <source>
        <dbReference type="ARBA" id="ARBA00022908"/>
    </source>
</evidence>
<dbReference type="HAMAP" id="MF_01808">
    <property type="entry name" value="Recomb_XerC_XerD"/>
    <property type="match status" value="1"/>
</dbReference>
<dbReference type="PANTHER" id="PTHR30349:SF90">
    <property type="entry name" value="TYROSINE RECOMBINASE XERD"/>
    <property type="match status" value="1"/>
</dbReference>
<evidence type="ECO:0000256" key="6">
    <source>
        <dbReference type="ARBA" id="ARBA00022829"/>
    </source>
</evidence>
<evidence type="ECO:0000256" key="3">
    <source>
        <dbReference type="ARBA" id="ARBA00015810"/>
    </source>
</evidence>
<dbReference type="Pfam" id="PF02899">
    <property type="entry name" value="Phage_int_SAM_1"/>
    <property type="match status" value="1"/>
</dbReference>
<feature type="active site" evidence="11">
    <location>
        <position position="259"/>
    </location>
</feature>
<dbReference type="InterPro" id="IPR011932">
    <property type="entry name" value="Recomb_XerD"/>
</dbReference>
<dbReference type="NCBIfam" id="NF001399">
    <property type="entry name" value="PRK00283.1"/>
    <property type="match status" value="1"/>
</dbReference>
<comment type="subunit">
    <text evidence="11">Forms a cyclic heterotetrameric complex composed of two molecules of XerC and two molecules of XerD.</text>
</comment>
<name>A0ABV2BNI9_9GAMM</name>
<keyword evidence="9 11" id="KW-0233">DNA recombination</keyword>
<dbReference type="CDD" id="cd00798">
    <property type="entry name" value="INT_XerDC_C"/>
    <property type="match status" value="1"/>
</dbReference>
<dbReference type="InterPro" id="IPR044068">
    <property type="entry name" value="CB"/>
</dbReference>
<evidence type="ECO:0000256" key="4">
    <source>
        <dbReference type="ARBA" id="ARBA00022490"/>
    </source>
</evidence>
<dbReference type="PROSITE" id="PS51900">
    <property type="entry name" value="CB"/>
    <property type="match status" value="1"/>
</dbReference>
<keyword evidence="4 11" id="KW-0963">Cytoplasm</keyword>
<sequence length="313" mass="35476">MSKSSSSAVALLPKELAEADANQIMLFIDYLWAQDGLSTHTLDSYRTDLSLFARWLLTISSSLLAADSADIQRFLAFRSEHHYSSRSTARLLSCLRRFYAYLLESGIITQEPTARIESPKLSNPLPHSLSEEEVELLLSMPDLDELIGIRDKAMLELMYASGLRVSELVSLEFNGIDLIQGAIRVTGKGSKERLVPFGEQAGAAIERYLKFARNQYIGHQTCEYLFISKQGKKMTRQTFWHRIKFYAKLAGISRHLSPHTLRHAFATHLLAHGADLRSLQMLLGHSDLSTTQIYTHIEKERLKLIHQTHHPRG</sequence>
<dbReference type="SUPFAM" id="SSF56349">
    <property type="entry name" value="DNA breaking-rejoining enzymes"/>
    <property type="match status" value="1"/>
</dbReference>
<dbReference type="PROSITE" id="PS51898">
    <property type="entry name" value="TYR_RECOMBINASE"/>
    <property type="match status" value="1"/>
</dbReference>
<dbReference type="NCBIfam" id="TIGR02225">
    <property type="entry name" value="recomb_XerD"/>
    <property type="match status" value="1"/>
</dbReference>
<keyword evidence="10 11" id="KW-0131">Cell cycle</keyword>
<comment type="similarity">
    <text evidence="2 11">Belongs to the 'phage' integrase family. XerD subfamily.</text>
</comment>
<dbReference type="InterPro" id="IPR011010">
    <property type="entry name" value="DNA_brk_join_enz"/>
</dbReference>
<dbReference type="InterPro" id="IPR023009">
    <property type="entry name" value="Tyrosine_recombinase_XerC/XerD"/>
</dbReference>
<feature type="domain" description="Tyr recombinase" evidence="12">
    <location>
        <begin position="124"/>
        <end position="307"/>
    </location>
</feature>
<evidence type="ECO:0000256" key="9">
    <source>
        <dbReference type="ARBA" id="ARBA00023172"/>
    </source>
</evidence>
<feature type="domain" description="Core-binding (CB)" evidence="13">
    <location>
        <begin position="18"/>
        <end position="103"/>
    </location>
</feature>
<keyword evidence="15" id="KW-1185">Reference proteome</keyword>
<comment type="caution">
    <text evidence="14">The sequence shown here is derived from an EMBL/GenBank/DDBJ whole genome shotgun (WGS) entry which is preliminary data.</text>
</comment>
<evidence type="ECO:0000259" key="13">
    <source>
        <dbReference type="PROSITE" id="PS51900"/>
    </source>
</evidence>